<comment type="caution">
    <text evidence="8">The sequence shown here is derived from an EMBL/GenBank/DDBJ whole genome shotgun (WGS) entry which is preliminary data.</text>
</comment>
<evidence type="ECO:0000256" key="6">
    <source>
        <dbReference type="SAM" id="Phobius"/>
    </source>
</evidence>
<dbReference type="InterPro" id="IPR000620">
    <property type="entry name" value="EamA_dom"/>
</dbReference>
<proteinExistence type="inferred from homology"/>
<evidence type="ECO:0000256" key="1">
    <source>
        <dbReference type="ARBA" id="ARBA00004141"/>
    </source>
</evidence>
<dbReference type="SUPFAM" id="SSF103481">
    <property type="entry name" value="Multidrug resistance efflux transporter EmrE"/>
    <property type="match status" value="2"/>
</dbReference>
<dbReference type="InterPro" id="IPR050638">
    <property type="entry name" value="AA-Vitamin_Transporters"/>
</dbReference>
<feature type="transmembrane region" description="Helical" evidence="6">
    <location>
        <begin position="242"/>
        <end position="263"/>
    </location>
</feature>
<accession>A0A4Q0P9Y4</accession>
<dbReference type="Proteomes" id="UP000289859">
    <property type="component" value="Unassembled WGS sequence"/>
</dbReference>
<feature type="transmembrane region" description="Helical" evidence="6">
    <location>
        <begin position="37"/>
        <end position="58"/>
    </location>
</feature>
<evidence type="ECO:0000256" key="2">
    <source>
        <dbReference type="ARBA" id="ARBA00007362"/>
    </source>
</evidence>
<organism evidence="8 9">
    <name type="scientific">Leeuwenhoekiella polynyae</name>
    <dbReference type="NCBI Taxonomy" id="1550906"/>
    <lineage>
        <taxon>Bacteria</taxon>
        <taxon>Pseudomonadati</taxon>
        <taxon>Bacteroidota</taxon>
        <taxon>Flavobacteriia</taxon>
        <taxon>Flavobacteriales</taxon>
        <taxon>Flavobacteriaceae</taxon>
        <taxon>Leeuwenhoekiella</taxon>
    </lineage>
</organism>
<evidence type="ECO:0000313" key="8">
    <source>
        <dbReference type="EMBL" id="RXG23066.1"/>
    </source>
</evidence>
<dbReference type="Pfam" id="PF00892">
    <property type="entry name" value="EamA"/>
    <property type="match status" value="2"/>
</dbReference>
<dbReference type="AlphaFoldDB" id="A0A4Q0P9Y4"/>
<feature type="transmembrane region" description="Helical" evidence="6">
    <location>
        <begin position="7"/>
        <end position="25"/>
    </location>
</feature>
<feature type="transmembrane region" description="Helical" evidence="6">
    <location>
        <begin position="123"/>
        <end position="141"/>
    </location>
</feature>
<dbReference type="OrthoDB" id="1117213at2"/>
<feature type="transmembrane region" description="Helical" evidence="6">
    <location>
        <begin position="211"/>
        <end position="230"/>
    </location>
</feature>
<comment type="similarity">
    <text evidence="2">Belongs to the EamA transporter family.</text>
</comment>
<evidence type="ECO:0000256" key="3">
    <source>
        <dbReference type="ARBA" id="ARBA00022692"/>
    </source>
</evidence>
<feature type="transmembrane region" description="Helical" evidence="6">
    <location>
        <begin position="147"/>
        <end position="164"/>
    </location>
</feature>
<evidence type="ECO:0000259" key="7">
    <source>
        <dbReference type="Pfam" id="PF00892"/>
    </source>
</evidence>
<evidence type="ECO:0000256" key="5">
    <source>
        <dbReference type="ARBA" id="ARBA00023136"/>
    </source>
</evidence>
<feature type="transmembrane region" description="Helical" evidence="6">
    <location>
        <begin position="92"/>
        <end position="114"/>
    </location>
</feature>
<feature type="domain" description="EamA" evidence="7">
    <location>
        <begin position="10"/>
        <end position="137"/>
    </location>
</feature>
<feature type="domain" description="EamA" evidence="7">
    <location>
        <begin position="154"/>
        <end position="287"/>
    </location>
</feature>
<dbReference type="RefSeq" id="WP_128765256.1">
    <property type="nucleotide sequence ID" value="NZ_JBHUOO010000003.1"/>
</dbReference>
<keyword evidence="3 6" id="KW-0812">Transmembrane</keyword>
<feature type="transmembrane region" description="Helical" evidence="6">
    <location>
        <begin position="269"/>
        <end position="287"/>
    </location>
</feature>
<feature type="transmembrane region" description="Helical" evidence="6">
    <location>
        <begin position="176"/>
        <end position="199"/>
    </location>
</feature>
<dbReference type="PANTHER" id="PTHR32322:SF2">
    <property type="entry name" value="EAMA DOMAIN-CONTAINING PROTEIN"/>
    <property type="match status" value="1"/>
</dbReference>
<keyword evidence="4 6" id="KW-1133">Transmembrane helix</keyword>
<sequence length="303" mass="33386">MQNNTKKWVYLFILALIWGTSYILIKKGLVGLSPLQLGAFRIVFTTIFLFLMGFRTLFKIPKEKWPWVALSALLGTFLPVFLFAFAETQIDSSIASILNSLVPLFTIFLGYLVFKIPFNGNQILGVLLGLLGAGILIFQGAEVNPEQNYMFSGLVVVAAFCYAGNANILKSKLQELSSLGIAVGNFAVMLIPAILVLYFSGGMTVDVENPLITESLIYIALLAFFGTALAKILFNKLVQISSAVFSTSVTYLIPIVGIFWGLLDGERLTLIHLLGTLVILTGVYLVNANRKQKKDRRLSRSLK</sequence>
<dbReference type="EMBL" id="QOVK01000005">
    <property type="protein sequence ID" value="RXG23066.1"/>
    <property type="molecule type" value="Genomic_DNA"/>
</dbReference>
<keyword evidence="5 6" id="KW-0472">Membrane</keyword>
<dbReference type="InterPro" id="IPR037185">
    <property type="entry name" value="EmrE-like"/>
</dbReference>
<dbReference type="GO" id="GO:0016020">
    <property type="term" value="C:membrane"/>
    <property type="evidence" value="ECO:0007669"/>
    <property type="project" value="UniProtKB-SubCell"/>
</dbReference>
<evidence type="ECO:0000313" key="9">
    <source>
        <dbReference type="Proteomes" id="UP000289859"/>
    </source>
</evidence>
<feature type="transmembrane region" description="Helical" evidence="6">
    <location>
        <begin position="65"/>
        <end position="86"/>
    </location>
</feature>
<protein>
    <submittedName>
        <fullName evidence="8">Drug/metabolite transporter (DMT)-like permease</fullName>
    </submittedName>
</protein>
<comment type="subcellular location">
    <subcellularLocation>
        <location evidence="1">Membrane</location>
        <topology evidence="1">Multi-pass membrane protein</topology>
    </subcellularLocation>
</comment>
<reference evidence="8 9" key="1">
    <citation type="submission" date="2018-07" db="EMBL/GenBank/DDBJ databases">
        <title>Leeuwenhoekiella genomics.</title>
        <authorList>
            <person name="Tahon G."/>
            <person name="Willems A."/>
        </authorList>
    </citation>
    <scope>NUCLEOTIDE SEQUENCE [LARGE SCALE GENOMIC DNA]</scope>
    <source>
        <strain evidence="8 9">LMG 29608</strain>
    </source>
</reference>
<dbReference type="PANTHER" id="PTHR32322">
    <property type="entry name" value="INNER MEMBRANE TRANSPORTER"/>
    <property type="match status" value="1"/>
</dbReference>
<name>A0A4Q0P9Y4_9FLAO</name>
<gene>
    <name evidence="8" type="ORF">DSM02_1785</name>
</gene>
<evidence type="ECO:0000256" key="4">
    <source>
        <dbReference type="ARBA" id="ARBA00022989"/>
    </source>
</evidence>
<keyword evidence="9" id="KW-1185">Reference proteome</keyword>